<dbReference type="Proteomes" id="UP000887116">
    <property type="component" value="Unassembled WGS sequence"/>
</dbReference>
<comment type="caution">
    <text evidence="1">The sequence shown here is derived from an EMBL/GenBank/DDBJ whole genome shotgun (WGS) entry which is preliminary data.</text>
</comment>
<accession>A0A8X6LF83</accession>
<proteinExistence type="predicted"/>
<keyword evidence="2" id="KW-1185">Reference proteome</keyword>
<name>A0A8X6LF83_TRICU</name>
<reference evidence="1" key="1">
    <citation type="submission" date="2020-07" db="EMBL/GenBank/DDBJ databases">
        <title>Multicomponent nature underlies the extraordinary mechanical properties of spider dragline silk.</title>
        <authorList>
            <person name="Kono N."/>
            <person name="Nakamura H."/>
            <person name="Mori M."/>
            <person name="Yoshida Y."/>
            <person name="Ohtoshi R."/>
            <person name="Malay A.D."/>
            <person name="Moran D.A.P."/>
            <person name="Tomita M."/>
            <person name="Numata K."/>
            <person name="Arakawa K."/>
        </authorList>
    </citation>
    <scope>NUCLEOTIDE SEQUENCE</scope>
</reference>
<evidence type="ECO:0000313" key="1">
    <source>
        <dbReference type="EMBL" id="GFR06217.1"/>
    </source>
</evidence>
<organism evidence="1 2">
    <name type="scientific">Trichonephila clavata</name>
    <name type="common">Joro spider</name>
    <name type="synonym">Nephila clavata</name>
    <dbReference type="NCBI Taxonomy" id="2740835"/>
    <lineage>
        <taxon>Eukaryota</taxon>
        <taxon>Metazoa</taxon>
        <taxon>Ecdysozoa</taxon>
        <taxon>Arthropoda</taxon>
        <taxon>Chelicerata</taxon>
        <taxon>Arachnida</taxon>
        <taxon>Araneae</taxon>
        <taxon>Araneomorphae</taxon>
        <taxon>Entelegynae</taxon>
        <taxon>Araneoidea</taxon>
        <taxon>Nephilidae</taxon>
        <taxon>Trichonephila</taxon>
    </lineage>
</organism>
<dbReference type="EMBL" id="BMAO01016096">
    <property type="protein sequence ID" value="GFR06217.1"/>
    <property type="molecule type" value="Genomic_DNA"/>
</dbReference>
<dbReference type="AlphaFoldDB" id="A0A8X6LF83"/>
<protein>
    <submittedName>
        <fullName evidence="1">Uncharacterized protein</fullName>
    </submittedName>
</protein>
<sequence length="95" mass="11124">MSTIKPDNSSLGHRNCPHYRIKHLPPKDTLFPVVKPEKSKKNAQKITGRAGQQFSCRILPNRESDILHHCWGYLRGWQKTPTPHPFGEREKCYFR</sequence>
<gene>
    <name evidence="1" type="ORF">TNCT_401161</name>
</gene>
<evidence type="ECO:0000313" key="2">
    <source>
        <dbReference type="Proteomes" id="UP000887116"/>
    </source>
</evidence>